<evidence type="ECO:0000256" key="1">
    <source>
        <dbReference type="SAM" id="Phobius"/>
    </source>
</evidence>
<feature type="transmembrane region" description="Helical" evidence="1">
    <location>
        <begin position="70"/>
        <end position="90"/>
    </location>
</feature>
<sequence>MIDKLKIIIASRHTLVHFQVVFILPGVGVLCRVNSLFGLLCSDIFTYKHVLVTAGRNNDHFSESGISCTYGVLSIVACLTVSTYCLVVFCEMKNLGICISNYFGNSSSIVRSRRQTYSTTCVPVQGGSISYR</sequence>
<keyword evidence="1" id="KW-1133">Transmembrane helix</keyword>
<keyword evidence="1" id="KW-0472">Membrane</keyword>
<accession>A0A1I7WCY2</accession>
<name>A0A1I7WCY2_HETBA</name>
<keyword evidence="1" id="KW-0812">Transmembrane</keyword>
<proteinExistence type="predicted"/>
<organism evidence="2 3">
    <name type="scientific">Heterorhabditis bacteriophora</name>
    <name type="common">Entomopathogenic nematode worm</name>
    <dbReference type="NCBI Taxonomy" id="37862"/>
    <lineage>
        <taxon>Eukaryota</taxon>
        <taxon>Metazoa</taxon>
        <taxon>Ecdysozoa</taxon>
        <taxon>Nematoda</taxon>
        <taxon>Chromadorea</taxon>
        <taxon>Rhabditida</taxon>
        <taxon>Rhabditina</taxon>
        <taxon>Rhabditomorpha</taxon>
        <taxon>Strongyloidea</taxon>
        <taxon>Heterorhabditidae</taxon>
        <taxon>Heterorhabditis</taxon>
    </lineage>
</organism>
<dbReference type="Proteomes" id="UP000095283">
    <property type="component" value="Unplaced"/>
</dbReference>
<dbReference type="AlphaFoldDB" id="A0A1I7WCY2"/>
<evidence type="ECO:0000313" key="2">
    <source>
        <dbReference type="Proteomes" id="UP000095283"/>
    </source>
</evidence>
<evidence type="ECO:0000313" key="3">
    <source>
        <dbReference type="WBParaSite" id="Hba_02590"/>
    </source>
</evidence>
<dbReference type="WBParaSite" id="Hba_02590">
    <property type="protein sequence ID" value="Hba_02590"/>
    <property type="gene ID" value="Hba_02590"/>
</dbReference>
<protein>
    <submittedName>
        <fullName evidence="3">7TM_GPCR_Srx domain-containing protein</fullName>
    </submittedName>
</protein>
<keyword evidence="2" id="KW-1185">Reference proteome</keyword>
<feature type="transmembrane region" description="Helical" evidence="1">
    <location>
        <begin position="20"/>
        <end position="40"/>
    </location>
</feature>
<reference evidence="3" key="1">
    <citation type="submission" date="2016-11" db="UniProtKB">
        <authorList>
            <consortium name="WormBaseParasite"/>
        </authorList>
    </citation>
    <scope>IDENTIFICATION</scope>
</reference>